<dbReference type="SMART" id="SM00339">
    <property type="entry name" value="FH"/>
    <property type="match status" value="1"/>
</dbReference>
<feature type="compositionally biased region" description="Polar residues" evidence="7">
    <location>
        <begin position="347"/>
        <end position="357"/>
    </location>
</feature>
<reference evidence="9 10" key="1">
    <citation type="journal article" date="2023" name="G3 (Bethesda)">
        <title>A chromosome-level genome assembly of Zasmidium syzygii isolated from banana leaves.</title>
        <authorList>
            <person name="van Westerhoven A.C."/>
            <person name="Mehrabi R."/>
            <person name="Talebi R."/>
            <person name="Steentjes M.B.F."/>
            <person name="Corcolon B."/>
            <person name="Chong P.A."/>
            <person name="Kema G.H.J."/>
            <person name="Seidl M.F."/>
        </authorList>
    </citation>
    <scope>NUCLEOTIDE SEQUENCE [LARGE SCALE GENOMIC DNA]</scope>
    <source>
        <strain evidence="9 10">P124</strain>
    </source>
</reference>
<evidence type="ECO:0000256" key="1">
    <source>
        <dbReference type="ARBA" id="ARBA00004123"/>
    </source>
</evidence>
<evidence type="ECO:0000313" key="9">
    <source>
        <dbReference type="EMBL" id="KAK4504499.1"/>
    </source>
</evidence>
<feature type="region of interest" description="Disordered" evidence="7">
    <location>
        <begin position="482"/>
        <end position="501"/>
    </location>
</feature>
<comment type="caution">
    <text evidence="9">The sequence shown here is derived from an EMBL/GenBank/DDBJ whole genome shotgun (WGS) entry which is preliminary data.</text>
</comment>
<proteinExistence type="predicted"/>
<evidence type="ECO:0000259" key="8">
    <source>
        <dbReference type="PROSITE" id="PS50039"/>
    </source>
</evidence>
<comment type="subcellular location">
    <subcellularLocation>
        <location evidence="1 6">Nucleus</location>
    </subcellularLocation>
</comment>
<feature type="region of interest" description="Disordered" evidence="7">
    <location>
        <begin position="1"/>
        <end position="43"/>
    </location>
</feature>
<dbReference type="CDD" id="cd20032">
    <property type="entry name" value="FH_FOXO"/>
    <property type="match status" value="1"/>
</dbReference>
<feature type="DNA-binding region" description="Fork-head" evidence="6">
    <location>
        <begin position="244"/>
        <end position="339"/>
    </location>
</feature>
<dbReference type="InterPro" id="IPR001766">
    <property type="entry name" value="Fork_head_dom"/>
</dbReference>
<feature type="region of interest" description="Disordered" evidence="7">
    <location>
        <begin position="78"/>
        <end position="113"/>
    </location>
</feature>
<feature type="region of interest" description="Disordered" evidence="7">
    <location>
        <begin position="328"/>
        <end position="398"/>
    </location>
</feature>
<keyword evidence="5 6" id="KW-0539">Nucleus</keyword>
<keyword evidence="4" id="KW-0804">Transcription</keyword>
<evidence type="ECO:0000256" key="7">
    <source>
        <dbReference type="SAM" id="MobiDB-lite"/>
    </source>
</evidence>
<keyword evidence="3 6" id="KW-0238">DNA-binding</keyword>
<keyword evidence="2" id="KW-0805">Transcription regulation</keyword>
<name>A0ABR0ESA6_ZASCE</name>
<dbReference type="Proteomes" id="UP001305779">
    <property type="component" value="Unassembled WGS sequence"/>
</dbReference>
<dbReference type="Pfam" id="PF00250">
    <property type="entry name" value="Forkhead"/>
    <property type="match status" value="1"/>
</dbReference>
<evidence type="ECO:0000313" key="10">
    <source>
        <dbReference type="Proteomes" id="UP001305779"/>
    </source>
</evidence>
<dbReference type="PANTHER" id="PTHR45881:SF5">
    <property type="entry name" value="FORK-HEAD DOMAIN-CONTAINING PROTEIN"/>
    <property type="match status" value="1"/>
</dbReference>
<accession>A0ABR0ESA6</accession>
<keyword evidence="10" id="KW-1185">Reference proteome</keyword>
<dbReference type="Gene3D" id="1.10.10.10">
    <property type="entry name" value="Winged helix-like DNA-binding domain superfamily/Winged helix DNA-binding domain"/>
    <property type="match status" value="1"/>
</dbReference>
<dbReference type="InterPro" id="IPR036390">
    <property type="entry name" value="WH_DNA-bd_sf"/>
</dbReference>
<dbReference type="InterPro" id="IPR036388">
    <property type="entry name" value="WH-like_DNA-bd_sf"/>
</dbReference>
<protein>
    <recommendedName>
        <fullName evidence="8">Fork-head domain-containing protein</fullName>
    </recommendedName>
</protein>
<dbReference type="PROSITE" id="PS50039">
    <property type="entry name" value="FORK_HEAD_3"/>
    <property type="match status" value="1"/>
</dbReference>
<dbReference type="PANTHER" id="PTHR45881">
    <property type="entry name" value="CHECKPOINT SUPPRESSOR 1-LIKE, ISOFORM A-RELATED"/>
    <property type="match status" value="1"/>
</dbReference>
<feature type="compositionally biased region" description="Basic and acidic residues" evidence="7">
    <location>
        <begin position="363"/>
        <end position="383"/>
    </location>
</feature>
<dbReference type="PROSITE" id="PS00658">
    <property type="entry name" value="FORK_HEAD_2"/>
    <property type="match status" value="1"/>
</dbReference>
<dbReference type="SUPFAM" id="SSF46785">
    <property type="entry name" value="Winged helix' DNA-binding domain"/>
    <property type="match status" value="1"/>
</dbReference>
<evidence type="ECO:0000256" key="4">
    <source>
        <dbReference type="ARBA" id="ARBA00023163"/>
    </source>
</evidence>
<dbReference type="EMBL" id="JAXOVC010000003">
    <property type="protein sequence ID" value="KAK4504499.1"/>
    <property type="molecule type" value="Genomic_DNA"/>
</dbReference>
<evidence type="ECO:0000256" key="2">
    <source>
        <dbReference type="ARBA" id="ARBA00023015"/>
    </source>
</evidence>
<feature type="compositionally biased region" description="Basic and acidic residues" evidence="7">
    <location>
        <begin position="1"/>
        <end position="42"/>
    </location>
</feature>
<feature type="domain" description="Fork-head" evidence="8">
    <location>
        <begin position="244"/>
        <end position="339"/>
    </location>
</feature>
<organism evidence="9 10">
    <name type="scientific">Zasmidium cellare</name>
    <name type="common">Wine cellar mold</name>
    <name type="synonym">Racodium cellare</name>
    <dbReference type="NCBI Taxonomy" id="395010"/>
    <lineage>
        <taxon>Eukaryota</taxon>
        <taxon>Fungi</taxon>
        <taxon>Dikarya</taxon>
        <taxon>Ascomycota</taxon>
        <taxon>Pezizomycotina</taxon>
        <taxon>Dothideomycetes</taxon>
        <taxon>Dothideomycetidae</taxon>
        <taxon>Mycosphaerellales</taxon>
        <taxon>Mycosphaerellaceae</taxon>
        <taxon>Zasmidium</taxon>
    </lineage>
</organism>
<evidence type="ECO:0000256" key="5">
    <source>
        <dbReference type="ARBA" id="ARBA00023242"/>
    </source>
</evidence>
<sequence length="501" mass="55520">MEVHETSWPLMDREAMAARRNDCATEPSRPDQRHGSASHDQEWADFLRSYSQGGLDPTASSDNIGFGLMGVDDGMPAQFGAMNDFQEHPDPASNTTINNSLSSSMHDPNGAQHPFQSWPVVSNVPLVAYEQPPFHPAPWMAEPHHQQHPHHYEHQQPLTFGMPGREGLGIHMPPTSHPIDAQHAMHFGGPFIDHDSPIAHHPHDDYKHDMGMPHHLPPSVHDDLFAGEDLDDREASADPADPCYAQLLYQCLKEAPDHTLSLRELYEWVQQHSQKAKDPKNRGWQNSVRHNLSMNAAFQRVAHSAINTHLPKKGSLWRLTPEALRSGVISTTRYRKDPKRKPDTRRSTPALNRQTSGAKGGRATRDATRARQRERDRRARFEGWRSASPPASGVVTPTSPYFGMQMGVGGAYEMLPTSAPQTPPEWEHPFHQAKPQHPFDVQGGAFEFLPLDMGQGGGLFGNSDAEMQTPTPSLVTEGSWPGEEGGLLPPSSVVVEGEGGY</sequence>
<evidence type="ECO:0000256" key="3">
    <source>
        <dbReference type="ARBA" id="ARBA00023125"/>
    </source>
</evidence>
<dbReference type="InterPro" id="IPR030456">
    <property type="entry name" value="TF_fork_head_CS_2"/>
</dbReference>
<feature type="compositionally biased region" description="Low complexity" evidence="7">
    <location>
        <begin position="93"/>
        <end position="104"/>
    </location>
</feature>
<evidence type="ECO:0000256" key="6">
    <source>
        <dbReference type="PROSITE-ProRule" id="PRU00089"/>
    </source>
</evidence>
<gene>
    <name evidence="9" type="ORF">PRZ48_005415</name>
</gene>